<proteinExistence type="predicted"/>
<reference evidence="1 2" key="1">
    <citation type="submission" date="2016-10" db="EMBL/GenBank/DDBJ databases">
        <authorList>
            <person name="de Groot N.N."/>
        </authorList>
    </citation>
    <scope>NUCLEOTIDE SEQUENCE [LARGE SCALE GENOMIC DNA]</scope>
    <source>
        <strain evidence="1 2">DSM 21039</strain>
    </source>
</reference>
<protein>
    <submittedName>
        <fullName evidence="1">Uncharacterized protein</fullName>
    </submittedName>
</protein>
<gene>
    <name evidence="1" type="ORF">SAMN04488505_103499</name>
</gene>
<sequence length="80" mass="9190">MAMKLWILKSVKTSKQSLPQKFYYLTSSSKITPRFITIIPAKNPASGDKFNRFYKPVHNNHHKKSPAFSCRASKYAILNS</sequence>
<accession>A0A1H7VYQ7</accession>
<organism evidence="1 2">
    <name type="scientific">Chitinophaga rupis</name>
    <dbReference type="NCBI Taxonomy" id="573321"/>
    <lineage>
        <taxon>Bacteria</taxon>
        <taxon>Pseudomonadati</taxon>
        <taxon>Bacteroidota</taxon>
        <taxon>Chitinophagia</taxon>
        <taxon>Chitinophagales</taxon>
        <taxon>Chitinophagaceae</taxon>
        <taxon>Chitinophaga</taxon>
    </lineage>
</organism>
<keyword evidence="2" id="KW-1185">Reference proteome</keyword>
<dbReference type="EMBL" id="FOBB01000003">
    <property type="protein sequence ID" value="SEM14383.1"/>
    <property type="molecule type" value="Genomic_DNA"/>
</dbReference>
<evidence type="ECO:0000313" key="1">
    <source>
        <dbReference type="EMBL" id="SEM14383.1"/>
    </source>
</evidence>
<evidence type="ECO:0000313" key="2">
    <source>
        <dbReference type="Proteomes" id="UP000198984"/>
    </source>
</evidence>
<name>A0A1H7VYQ7_9BACT</name>
<dbReference type="AlphaFoldDB" id="A0A1H7VYQ7"/>
<dbReference type="Proteomes" id="UP000198984">
    <property type="component" value="Unassembled WGS sequence"/>
</dbReference>